<keyword evidence="3" id="KW-1185">Reference proteome</keyword>
<proteinExistence type="predicted"/>
<dbReference type="Proteomes" id="UP001469553">
    <property type="component" value="Unassembled WGS sequence"/>
</dbReference>
<evidence type="ECO:0000313" key="3">
    <source>
        <dbReference type="Proteomes" id="UP001469553"/>
    </source>
</evidence>
<dbReference type="EMBL" id="JAHRIP010038598">
    <property type="protein sequence ID" value="MEQ2295447.1"/>
    <property type="molecule type" value="Genomic_DNA"/>
</dbReference>
<protein>
    <submittedName>
        <fullName evidence="2">Uncharacterized protein</fullName>
    </submittedName>
</protein>
<gene>
    <name evidence="2" type="ORF">AMECASPLE_014411</name>
</gene>
<feature type="transmembrane region" description="Helical" evidence="1">
    <location>
        <begin position="88"/>
        <end position="108"/>
    </location>
</feature>
<organism evidence="2 3">
    <name type="scientific">Ameca splendens</name>
    <dbReference type="NCBI Taxonomy" id="208324"/>
    <lineage>
        <taxon>Eukaryota</taxon>
        <taxon>Metazoa</taxon>
        <taxon>Chordata</taxon>
        <taxon>Craniata</taxon>
        <taxon>Vertebrata</taxon>
        <taxon>Euteleostomi</taxon>
        <taxon>Actinopterygii</taxon>
        <taxon>Neopterygii</taxon>
        <taxon>Teleostei</taxon>
        <taxon>Neoteleostei</taxon>
        <taxon>Acanthomorphata</taxon>
        <taxon>Ovalentaria</taxon>
        <taxon>Atherinomorphae</taxon>
        <taxon>Cyprinodontiformes</taxon>
        <taxon>Goodeidae</taxon>
        <taxon>Ameca</taxon>
    </lineage>
</organism>
<evidence type="ECO:0000256" key="1">
    <source>
        <dbReference type="SAM" id="Phobius"/>
    </source>
</evidence>
<name>A0ABV0YP10_9TELE</name>
<keyword evidence="1" id="KW-1133">Transmembrane helix</keyword>
<sequence length="125" mass="14829">MKHIKVRTFRFLDYLLVWAKRAKYSIPQIHHQQINIFFPTFCSKEFTPTERTQTFFFIPEHFICQLPPISTCVCITKKHLKRANRAPFLFQIAMLLTLILCLCQLWLLQGRARHSSNRMISSSIS</sequence>
<reference evidence="2 3" key="1">
    <citation type="submission" date="2021-06" db="EMBL/GenBank/DDBJ databases">
        <authorList>
            <person name="Palmer J.M."/>
        </authorList>
    </citation>
    <scope>NUCLEOTIDE SEQUENCE [LARGE SCALE GENOMIC DNA]</scope>
    <source>
        <strain evidence="2 3">AS_MEX2019</strain>
        <tissue evidence="2">Muscle</tissue>
    </source>
</reference>
<keyword evidence="1" id="KW-0812">Transmembrane</keyword>
<comment type="caution">
    <text evidence="2">The sequence shown here is derived from an EMBL/GenBank/DDBJ whole genome shotgun (WGS) entry which is preliminary data.</text>
</comment>
<accession>A0ABV0YP10</accession>
<evidence type="ECO:0000313" key="2">
    <source>
        <dbReference type="EMBL" id="MEQ2295447.1"/>
    </source>
</evidence>
<keyword evidence="1" id="KW-0472">Membrane</keyword>